<dbReference type="HOGENOM" id="CLU_2643486_0_0_1"/>
<sequence>MQFEFKSNFQHGQASTNSCFSMGKQSSKQNQQMGMSMMISSDFYQVSQELSLASPLLKKLNFFNINKLSNFVNIFFI</sequence>
<reference evidence="3" key="1">
    <citation type="journal article" date="2006" name="PLoS Biol.">
        <title>Macronuclear genome sequence of the ciliate Tetrahymena thermophila, a model eukaryote.</title>
        <authorList>
            <person name="Eisen J.A."/>
            <person name="Coyne R.S."/>
            <person name="Wu M."/>
            <person name="Wu D."/>
            <person name="Thiagarajan M."/>
            <person name="Wortman J.R."/>
            <person name="Badger J.H."/>
            <person name="Ren Q."/>
            <person name="Amedeo P."/>
            <person name="Jones K.M."/>
            <person name="Tallon L.J."/>
            <person name="Delcher A.L."/>
            <person name="Salzberg S.L."/>
            <person name="Silva J.C."/>
            <person name="Haas B.J."/>
            <person name="Majoros W.H."/>
            <person name="Farzad M."/>
            <person name="Carlton J.M."/>
            <person name="Smith R.K. Jr."/>
            <person name="Garg J."/>
            <person name="Pearlman R.E."/>
            <person name="Karrer K.M."/>
            <person name="Sun L."/>
            <person name="Manning G."/>
            <person name="Elde N.C."/>
            <person name="Turkewitz A.P."/>
            <person name="Asai D.J."/>
            <person name="Wilkes D.E."/>
            <person name="Wang Y."/>
            <person name="Cai H."/>
            <person name="Collins K."/>
            <person name="Stewart B.A."/>
            <person name="Lee S.R."/>
            <person name="Wilamowska K."/>
            <person name="Weinberg Z."/>
            <person name="Ruzzo W.L."/>
            <person name="Wloga D."/>
            <person name="Gaertig J."/>
            <person name="Frankel J."/>
            <person name="Tsao C.-C."/>
            <person name="Gorovsky M.A."/>
            <person name="Keeling P.J."/>
            <person name="Waller R.F."/>
            <person name="Patron N.J."/>
            <person name="Cherry J.M."/>
            <person name="Stover N.A."/>
            <person name="Krieger C.J."/>
            <person name="del Toro C."/>
            <person name="Ryder H.F."/>
            <person name="Williamson S.C."/>
            <person name="Barbeau R.A."/>
            <person name="Hamilton E.P."/>
            <person name="Orias E."/>
        </authorList>
    </citation>
    <scope>NUCLEOTIDE SEQUENCE [LARGE SCALE GENOMIC DNA]</scope>
    <source>
        <strain evidence="3">SB210</strain>
    </source>
</reference>
<name>Q23RT1_TETTS</name>
<dbReference type="EMBL" id="GG662641">
    <property type="protein sequence ID" value="EAR99308.1"/>
    <property type="molecule type" value="Genomic_DNA"/>
</dbReference>
<dbReference type="AlphaFoldDB" id="Q23RT1"/>
<accession>Q23RT1</accession>
<dbReference type="Proteomes" id="UP000009168">
    <property type="component" value="Unassembled WGS sequence"/>
</dbReference>
<gene>
    <name evidence="2" type="ORF">TTHERM_00628670</name>
</gene>
<evidence type="ECO:0000313" key="2">
    <source>
        <dbReference type="EMBL" id="EAR99308.1"/>
    </source>
</evidence>
<dbReference type="RefSeq" id="XP_001019553.1">
    <property type="nucleotide sequence ID" value="XM_001019553.1"/>
</dbReference>
<dbReference type="InParanoid" id="Q23RT1"/>
<dbReference type="KEGG" id="tet:TTHERM_00628670"/>
<proteinExistence type="predicted"/>
<dbReference type="GeneID" id="7828859"/>
<feature type="region of interest" description="Disordered" evidence="1">
    <location>
        <begin position="1"/>
        <end position="28"/>
    </location>
</feature>
<organism evidence="2 3">
    <name type="scientific">Tetrahymena thermophila (strain SB210)</name>
    <dbReference type="NCBI Taxonomy" id="312017"/>
    <lineage>
        <taxon>Eukaryota</taxon>
        <taxon>Sar</taxon>
        <taxon>Alveolata</taxon>
        <taxon>Ciliophora</taxon>
        <taxon>Intramacronucleata</taxon>
        <taxon>Oligohymenophorea</taxon>
        <taxon>Hymenostomatida</taxon>
        <taxon>Tetrahymenina</taxon>
        <taxon>Tetrahymenidae</taxon>
        <taxon>Tetrahymena</taxon>
    </lineage>
</organism>
<keyword evidence="3" id="KW-1185">Reference proteome</keyword>
<protein>
    <submittedName>
        <fullName evidence="2">Uncharacterized protein</fullName>
    </submittedName>
</protein>
<evidence type="ECO:0000256" key="1">
    <source>
        <dbReference type="SAM" id="MobiDB-lite"/>
    </source>
</evidence>
<evidence type="ECO:0000313" key="3">
    <source>
        <dbReference type="Proteomes" id="UP000009168"/>
    </source>
</evidence>